<keyword evidence="2 4" id="KW-0328">Glycosyltransferase</keyword>
<proteinExistence type="inferred from homology"/>
<keyword evidence="3 4" id="KW-0808">Transferase</keyword>
<dbReference type="Proteomes" id="UP000829401">
    <property type="component" value="Chromosome"/>
</dbReference>
<keyword evidence="5" id="KW-1185">Reference proteome</keyword>
<dbReference type="InterPro" id="IPR009695">
    <property type="entry name" value="Diacylglyc_glucosyltr_N"/>
</dbReference>
<name>T0CI89_ALIAG</name>
<sequence length="388" mass="43165">MHRVLLLTASFGAGHNQAAYAVQEALKDRGASAEVVDYVSLLNPALRSFAKFSLIQGVQKAPGLYGLFYKSMSRLEPDSPLQRYVNHIGITRIQDYIDLFAPDIIASTFPTPMGVVGELRRHGTVRVPNVSIVTDYTAHRQWYHEYSDHYFVATDEVRRDLEHFGVQPQKIDVFGIPLRRKFSADAVNFLRSHRTELILQLGLSPSVPIVLLMGGGSGVLGDAPEWETFIQNSELQYLIVCGQNRRLERRFAQLKSDRVRVYGFTSEIDRLMAAADVIVTKPGGLTLTESMAIGIPMVLFKPIPGQEEINADFAVRAGVAVRAQHAEEAQAFLDRVTREPAILEEMRRAAHRVPVLGAAEHIADRLLHLADGIVATPLQAYPSELQMT</sequence>
<dbReference type="GO" id="GO:0016020">
    <property type="term" value="C:membrane"/>
    <property type="evidence" value="ECO:0007669"/>
    <property type="project" value="GOC"/>
</dbReference>
<dbReference type="InterPro" id="IPR001296">
    <property type="entry name" value="Glyco_trans_1"/>
</dbReference>
<dbReference type="Pfam" id="PF06925">
    <property type="entry name" value="MGDG_synth"/>
    <property type="match status" value="1"/>
</dbReference>
<evidence type="ECO:0000313" key="5">
    <source>
        <dbReference type="Proteomes" id="UP000829401"/>
    </source>
</evidence>
<dbReference type="AlphaFoldDB" id="T0CI89"/>
<dbReference type="GO" id="GO:0009247">
    <property type="term" value="P:glycolipid biosynthetic process"/>
    <property type="evidence" value="ECO:0007669"/>
    <property type="project" value="InterPro"/>
</dbReference>
<protein>
    <submittedName>
        <fullName evidence="4">Glycosyltransferase</fullName>
        <ecNumber evidence="4">2.4.-.-</ecNumber>
    </submittedName>
</protein>
<dbReference type="GO" id="GO:0016758">
    <property type="term" value="F:hexosyltransferase activity"/>
    <property type="evidence" value="ECO:0007669"/>
    <property type="project" value="InterPro"/>
</dbReference>
<accession>T0CI89</accession>
<dbReference type="SUPFAM" id="SSF53756">
    <property type="entry name" value="UDP-Glycosyltransferase/glycogen phosphorylase"/>
    <property type="match status" value="1"/>
</dbReference>
<dbReference type="PANTHER" id="PTHR43025:SF3">
    <property type="entry name" value="MONOGALACTOSYLDIACYLGLYCEROL SYNTHASE 1, CHLOROPLASTIC"/>
    <property type="match status" value="1"/>
</dbReference>
<dbReference type="Pfam" id="PF00534">
    <property type="entry name" value="Glycos_transf_1"/>
    <property type="match status" value="1"/>
</dbReference>
<dbReference type="OrthoDB" id="9815663at2"/>
<evidence type="ECO:0000313" key="4">
    <source>
        <dbReference type="EMBL" id="UNO47637.1"/>
    </source>
</evidence>
<dbReference type="eggNOG" id="COG0707">
    <property type="taxonomic scope" value="Bacteria"/>
</dbReference>
<dbReference type="EMBL" id="CP080467">
    <property type="protein sequence ID" value="UNO47637.1"/>
    <property type="molecule type" value="Genomic_DNA"/>
</dbReference>
<dbReference type="PANTHER" id="PTHR43025">
    <property type="entry name" value="MONOGALACTOSYLDIACYLGLYCEROL SYNTHASE"/>
    <property type="match status" value="1"/>
</dbReference>
<organism evidence="4 5">
    <name type="scientific">Alicyclobacillus acidoterrestris (strain ATCC 49025 / DSM 3922 / CIP 106132 / NCIMB 13137 / GD3B)</name>
    <dbReference type="NCBI Taxonomy" id="1356854"/>
    <lineage>
        <taxon>Bacteria</taxon>
        <taxon>Bacillati</taxon>
        <taxon>Bacillota</taxon>
        <taxon>Bacilli</taxon>
        <taxon>Bacillales</taxon>
        <taxon>Alicyclobacillaceae</taxon>
        <taxon>Alicyclobacillus</taxon>
    </lineage>
</organism>
<evidence type="ECO:0000256" key="2">
    <source>
        <dbReference type="ARBA" id="ARBA00022676"/>
    </source>
</evidence>
<dbReference type="RefSeq" id="WP_021295337.1">
    <property type="nucleotide sequence ID" value="NZ_AURB01000058.1"/>
</dbReference>
<dbReference type="KEGG" id="aaco:K1I37_13135"/>
<dbReference type="EC" id="2.4.-.-" evidence="4"/>
<comment type="similarity">
    <text evidence="1">Belongs to the glycosyltransferase 28 family.</text>
</comment>
<evidence type="ECO:0000256" key="1">
    <source>
        <dbReference type="ARBA" id="ARBA00006962"/>
    </source>
</evidence>
<gene>
    <name evidence="4" type="ORF">K1I37_13135</name>
</gene>
<dbReference type="STRING" id="1356854.N007_20565"/>
<dbReference type="Gene3D" id="3.40.50.2000">
    <property type="entry name" value="Glycogen Phosphorylase B"/>
    <property type="match status" value="1"/>
</dbReference>
<reference evidence="5" key="1">
    <citation type="journal article" date="2022" name="G3 (Bethesda)">
        <title>Unveiling the complete genome sequence of Alicyclobacillus acidoterrestris DSM 3922T, a taint-producing strain.</title>
        <authorList>
            <person name="Leonardo I.C."/>
            <person name="Barreto Crespo M.T."/>
            <person name="Gaspar F.B."/>
        </authorList>
    </citation>
    <scope>NUCLEOTIDE SEQUENCE [LARGE SCALE GENOMIC DNA]</scope>
    <source>
        <strain evidence="5">DSM 3922</strain>
    </source>
</reference>
<evidence type="ECO:0000256" key="3">
    <source>
        <dbReference type="ARBA" id="ARBA00022679"/>
    </source>
</evidence>
<dbReference type="InterPro" id="IPR050519">
    <property type="entry name" value="Glycosyltransf_28_UgtP"/>
</dbReference>
<accession>A0A9E6ZDZ5</accession>